<feature type="region of interest" description="Disordered" evidence="1">
    <location>
        <begin position="1"/>
        <end position="20"/>
    </location>
</feature>
<feature type="region of interest" description="Disordered" evidence="1">
    <location>
        <begin position="347"/>
        <end position="386"/>
    </location>
</feature>
<feature type="region of interest" description="Disordered" evidence="1">
    <location>
        <begin position="505"/>
        <end position="527"/>
    </location>
</feature>
<accession>A0A3S1AVP5</accession>
<evidence type="ECO:0000256" key="1">
    <source>
        <dbReference type="SAM" id="MobiDB-lite"/>
    </source>
</evidence>
<dbReference type="Pfam" id="PF02198">
    <property type="entry name" value="SAM_PNT"/>
    <property type="match status" value="1"/>
</dbReference>
<feature type="compositionally biased region" description="Low complexity" evidence="1">
    <location>
        <begin position="377"/>
        <end position="386"/>
    </location>
</feature>
<evidence type="ECO:0000313" key="4">
    <source>
        <dbReference type="Proteomes" id="UP000271974"/>
    </source>
</evidence>
<dbReference type="SUPFAM" id="SSF47769">
    <property type="entry name" value="SAM/Pointed domain"/>
    <property type="match status" value="1"/>
</dbReference>
<dbReference type="InterPro" id="IPR003118">
    <property type="entry name" value="Pointed_dom"/>
</dbReference>
<feature type="compositionally biased region" description="Basic and acidic residues" evidence="1">
    <location>
        <begin position="293"/>
        <end position="310"/>
    </location>
</feature>
<gene>
    <name evidence="3" type="ORF">EGW08_022677</name>
</gene>
<sequence>MANVESPYQSDTVRQNENNDCEGACDGTISICATEHDKSCTKVGGADLSVIAKSHGTSPEEMFPHSEVKTARSAKNEVHDLPIIQVNLAETESKSSPQENSRQLNLEESSLLDGVGDLERNCGSVRNSLPEPFLMSVSPTASIFNYLSSVPSPIDKAHMDGLLIDQTMSPSSPSVDSIIHDHNQNSLQNKTSQLDSVRVKTGLDSFKTIDAYIGSSCLPDLSEFSSAKSARTVPSKGKLFLVKPTPYPLTNPGKQKADKIQEMNRESFKSHCSNSIYSEHIQNMYETNQESRPSCRFEKRKTQSVSEREGCTIPGRTDQSKVPADIPEIGSSTATLSFLDQSATCGGGNVESKQTKAAEAKSDFRKNPQTPSQTHASSPRSPSSPCSSFFTKNTFLIPTSSSSFADKSASSLVNITDHPAFPSNTLPILCRDDFSCSKNVSNMSKLSAPYVSKGGEYNDKDGLSQYLCGDESTLKGDLPCSLYYSGNGNINCSAVVVNRNMTSRRHSSVSSATSSTSKRSNSGSSFSDQHFIGLSNARRESSHSDISTEFQTSQICSEAAQKRLSSPPTCEFGLEAASLSSQGYLSCSLGPTGAEAGDACGTMLDSNSPLLTQVSASSCLYNSNFTNTRGRKDEVTVPADITAWTAEHVQIWLRWTVSQYALTDVDTGHFEGMDGA</sequence>
<dbReference type="GO" id="GO:0043565">
    <property type="term" value="F:sequence-specific DNA binding"/>
    <property type="evidence" value="ECO:0007669"/>
    <property type="project" value="InterPro"/>
</dbReference>
<reference evidence="3 4" key="1">
    <citation type="submission" date="2019-01" db="EMBL/GenBank/DDBJ databases">
        <title>A draft genome assembly of the solar-powered sea slug Elysia chlorotica.</title>
        <authorList>
            <person name="Cai H."/>
            <person name="Li Q."/>
            <person name="Fang X."/>
            <person name="Li J."/>
            <person name="Curtis N.E."/>
            <person name="Altenburger A."/>
            <person name="Shibata T."/>
            <person name="Feng M."/>
            <person name="Maeda T."/>
            <person name="Schwartz J.A."/>
            <person name="Shigenobu S."/>
            <person name="Lundholm N."/>
            <person name="Nishiyama T."/>
            <person name="Yang H."/>
            <person name="Hasebe M."/>
            <person name="Li S."/>
            <person name="Pierce S.K."/>
            <person name="Wang J."/>
        </authorList>
    </citation>
    <scope>NUCLEOTIDE SEQUENCE [LARGE SCALE GENOMIC DNA]</scope>
    <source>
        <strain evidence="3">EC2010</strain>
        <tissue evidence="3">Whole organism of an adult</tissue>
    </source>
</reference>
<feature type="compositionally biased region" description="Low complexity" evidence="1">
    <location>
        <begin position="508"/>
        <end position="527"/>
    </location>
</feature>
<organism evidence="3 4">
    <name type="scientific">Elysia chlorotica</name>
    <name type="common">Eastern emerald elysia</name>
    <name type="synonym">Sea slug</name>
    <dbReference type="NCBI Taxonomy" id="188477"/>
    <lineage>
        <taxon>Eukaryota</taxon>
        <taxon>Metazoa</taxon>
        <taxon>Spiralia</taxon>
        <taxon>Lophotrochozoa</taxon>
        <taxon>Mollusca</taxon>
        <taxon>Gastropoda</taxon>
        <taxon>Heterobranchia</taxon>
        <taxon>Euthyneura</taxon>
        <taxon>Panpulmonata</taxon>
        <taxon>Sacoglossa</taxon>
        <taxon>Placobranchoidea</taxon>
        <taxon>Plakobranchidae</taxon>
        <taxon>Elysia</taxon>
    </lineage>
</organism>
<feature type="region of interest" description="Disordered" evidence="1">
    <location>
        <begin position="287"/>
        <end position="327"/>
    </location>
</feature>
<feature type="non-terminal residue" evidence="3">
    <location>
        <position position="676"/>
    </location>
</feature>
<dbReference type="STRING" id="188477.A0A3S1AVP5"/>
<name>A0A3S1AVP5_ELYCH</name>
<dbReference type="PROSITE" id="PS51433">
    <property type="entry name" value="PNT"/>
    <property type="match status" value="1"/>
</dbReference>
<feature type="domain" description="PNT" evidence="2">
    <location>
        <begin position="623"/>
        <end position="676"/>
    </location>
</feature>
<dbReference type="InterPro" id="IPR013761">
    <property type="entry name" value="SAM/pointed_sf"/>
</dbReference>
<dbReference type="Proteomes" id="UP000271974">
    <property type="component" value="Unassembled WGS sequence"/>
</dbReference>
<comment type="caution">
    <text evidence="3">The sequence shown here is derived from an EMBL/GenBank/DDBJ whole genome shotgun (WGS) entry which is preliminary data.</text>
</comment>
<dbReference type="Gene3D" id="1.10.150.50">
    <property type="entry name" value="Transcription Factor, Ets-1"/>
    <property type="match status" value="1"/>
</dbReference>
<dbReference type="EMBL" id="RQTK01001638">
    <property type="protein sequence ID" value="RUS69561.1"/>
    <property type="molecule type" value="Genomic_DNA"/>
</dbReference>
<proteinExistence type="predicted"/>
<evidence type="ECO:0000313" key="3">
    <source>
        <dbReference type="EMBL" id="RUS69561.1"/>
    </source>
</evidence>
<dbReference type="AlphaFoldDB" id="A0A3S1AVP5"/>
<feature type="compositionally biased region" description="Basic and acidic residues" evidence="1">
    <location>
        <begin position="353"/>
        <end position="366"/>
    </location>
</feature>
<feature type="compositionally biased region" description="Polar residues" evidence="1">
    <location>
        <begin position="1"/>
        <end position="18"/>
    </location>
</feature>
<protein>
    <recommendedName>
        <fullName evidence="2">PNT domain-containing protein</fullName>
    </recommendedName>
</protein>
<keyword evidence="4" id="KW-1185">Reference proteome</keyword>
<feature type="compositionally biased region" description="Polar residues" evidence="1">
    <location>
        <begin position="367"/>
        <end position="376"/>
    </location>
</feature>
<dbReference type="OrthoDB" id="6157756at2759"/>
<evidence type="ECO:0000259" key="2">
    <source>
        <dbReference type="PROSITE" id="PS51433"/>
    </source>
</evidence>